<keyword evidence="4" id="KW-1185">Reference proteome</keyword>
<dbReference type="Pfam" id="PF02604">
    <property type="entry name" value="PhdYeFM_antitox"/>
    <property type="match status" value="1"/>
</dbReference>
<evidence type="ECO:0000313" key="4">
    <source>
        <dbReference type="Proteomes" id="UP000266693"/>
    </source>
</evidence>
<dbReference type="InterPro" id="IPR006442">
    <property type="entry name" value="Antitoxin_Phd/YefM"/>
</dbReference>
<dbReference type="RefSeq" id="WP_118864718.1">
    <property type="nucleotide sequence ID" value="NZ_QWLV01000007.1"/>
</dbReference>
<dbReference type="InterPro" id="IPR036165">
    <property type="entry name" value="YefM-like_sf"/>
</dbReference>
<comment type="function">
    <text evidence="2">Antitoxin component of a type II toxin-antitoxin (TA) system.</text>
</comment>
<evidence type="ECO:0000256" key="2">
    <source>
        <dbReference type="RuleBase" id="RU362080"/>
    </source>
</evidence>
<accession>A0A396RKG7</accession>
<dbReference type="Proteomes" id="UP000266693">
    <property type="component" value="Unassembled WGS sequence"/>
</dbReference>
<comment type="similarity">
    <text evidence="1 2">Belongs to the phD/YefM antitoxin family.</text>
</comment>
<dbReference type="NCBIfam" id="TIGR01552">
    <property type="entry name" value="phd_fam"/>
    <property type="match status" value="1"/>
</dbReference>
<protein>
    <recommendedName>
        <fullName evidence="2">Antitoxin</fullName>
    </recommendedName>
</protein>
<dbReference type="Gene3D" id="3.40.1620.10">
    <property type="entry name" value="YefM-like domain"/>
    <property type="match status" value="1"/>
</dbReference>
<organism evidence="3 4">
    <name type="scientific">Sphingomonas gilva</name>
    <dbReference type="NCBI Taxonomy" id="2305907"/>
    <lineage>
        <taxon>Bacteria</taxon>
        <taxon>Pseudomonadati</taxon>
        <taxon>Pseudomonadota</taxon>
        <taxon>Alphaproteobacteria</taxon>
        <taxon>Sphingomonadales</taxon>
        <taxon>Sphingomonadaceae</taxon>
        <taxon>Sphingomonas</taxon>
    </lineage>
</organism>
<sequence length="79" mass="8907">MATVRVHEAKTHPSKLIVRALAGESIVIARGSEPKVKLVPLEEKTKPRRVPGRLKGKIAIDQRFFEPLPEDELRAWEGE</sequence>
<dbReference type="EMBL" id="QWLV01000007">
    <property type="protein sequence ID" value="RHW16744.1"/>
    <property type="molecule type" value="Genomic_DNA"/>
</dbReference>
<comment type="caution">
    <text evidence="3">The sequence shown here is derived from an EMBL/GenBank/DDBJ whole genome shotgun (WGS) entry which is preliminary data.</text>
</comment>
<dbReference type="OrthoDB" id="9800503at2"/>
<evidence type="ECO:0000256" key="1">
    <source>
        <dbReference type="ARBA" id="ARBA00009981"/>
    </source>
</evidence>
<evidence type="ECO:0000313" key="3">
    <source>
        <dbReference type="EMBL" id="RHW16744.1"/>
    </source>
</evidence>
<proteinExistence type="inferred from homology"/>
<reference evidence="3 4" key="1">
    <citation type="submission" date="2018-08" db="EMBL/GenBank/DDBJ databases">
        <title>The multiple taxonomic identification of Sphingomonas gilva.</title>
        <authorList>
            <person name="Zhu D."/>
            <person name="Zheng S."/>
        </authorList>
    </citation>
    <scope>NUCLEOTIDE SEQUENCE [LARGE SCALE GENOMIC DNA]</scope>
    <source>
        <strain evidence="3 4">ZDH117</strain>
    </source>
</reference>
<gene>
    <name evidence="3" type="ORF">D1610_13500</name>
</gene>
<dbReference type="SUPFAM" id="SSF143120">
    <property type="entry name" value="YefM-like"/>
    <property type="match status" value="1"/>
</dbReference>
<dbReference type="AlphaFoldDB" id="A0A396RKG7"/>
<name>A0A396RKG7_9SPHN</name>